<comment type="subcellular location">
    <subcellularLocation>
        <location evidence="1">Cell membrane</location>
        <topology evidence="1">Multi-pass membrane protein</topology>
    </subcellularLocation>
</comment>
<dbReference type="OrthoDB" id="7431670at2"/>
<organism evidence="9 10">
    <name type="scientific">Azospirillum ramasamyi</name>
    <dbReference type="NCBI Taxonomy" id="682998"/>
    <lineage>
        <taxon>Bacteria</taxon>
        <taxon>Pseudomonadati</taxon>
        <taxon>Pseudomonadota</taxon>
        <taxon>Alphaproteobacteria</taxon>
        <taxon>Rhodospirillales</taxon>
        <taxon>Azospirillaceae</taxon>
        <taxon>Azospirillum</taxon>
    </lineage>
</organism>
<evidence type="ECO:0000256" key="3">
    <source>
        <dbReference type="ARBA" id="ARBA00022692"/>
    </source>
</evidence>
<proteinExistence type="inferred from homology"/>
<dbReference type="InterPro" id="IPR049453">
    <property type="entry name" value="Memb_transporter_dom"/>
</dbReference>
<name>A0A2U9SDP6_9PROT</name>
<dbReference type="GO" id="GO:0005886">
    <property type="term" value="C:plasma membrane"/>
    <property type="evidence" value="ECO:0007669"/>
    <property type="project" value="UniProtKB-SubCell"/>
</dbReference>
<evidence type="ECO:0000256" key="5">
    <source>
        <dbReference type="ARBA" id="ARBA00023136"/>
    </source>
</evidence>
<reference evidence="9 10" key="1">
    <citation type="submission" date="2018-06" db="EMBL/GenBank/DDBJ databases">
        <title>Complete genome sequencing of Azospirillum sp. M2T2B2.</title>
        <authorList>
            <person name="Heo J."/>
            <person name="Kim S.-J."/>
            <person name="Kwon S.-W."/>
            <person name="Anandham R."/>
        </authorList>
    </citation>
    <scope>NUCLEOTIDE SEQUENCE [LARGE SCALE GENOMIC DNA]</scope>
    <source>
        <strain evidence="9 10">M2T2B2</strain>
        <plasmid evidence="9 10">unnamed2</plasmid>
    </source>
</reference>
<dbReference type="AlphaFoldDB" id="A0A2U9SDP6"/>
<sequence>MDPLTRLRLYVVSADPGLVGLRTGVRVMVAVAAVCLALLVLGRWVPMTAPAYVLGMISAIEGAALINDPTVAARAVTRVYAALGGFIAIAGISVTESALIWIDAWLLTVIFLAAYARRFGPRWQAVGMFTFMCGVLGAFLKAPERDLLEIALALMLSGLVAHLVRGHVMPERPSRDFRRVVNGTMSLSKQLRRMIGGVAATQKDKRWNDALLIASRLRNDIRMCQDYLPLTVEGPGAERNSAITRRLLDLQLTTEAALDAFSATALSRRQADPSRIERELIAMKDAEARFQAAVAELPVSFPEGLTSAPPASSPKPFPARGEWLKDQQFRFALQITLACALAMLGGYLIGSDRWYWAVMSAFLIFMNTQSAGAVTLRGISRTTGSLAGIALGIGLATLVRGNLYLTVPLIAISIFGAFYLPRISYAGMNVCINVAISLVYGLIGIFTPELLVLRLEETAIGAAAGIFAARAVLPVRTTRIAEQAMNHFLLSLRDLVHVIIKLDGEHQDKSLTNAASAADKALADVVKAYDPLLRFRTMGIAGARTRNPLRRVYLLAYAAHLLEHSFRKTKPTDAEAEALRAIRERLGVVAGEGVAADRSTPAADDRLKEHETELAVADEPVRYALEIMEEILQQVESGE</sequence>
<accession>A0A2U9SDP6</accession>
<dbReference type="KEGG" id="azm:DM194_22005"/>
<feature type="domain" description="Integral membrane bound transporter" evidence="8">
    <location>
        <begin position="341"/>
        <end position="467"/>
    </location>
</feature>
<dbReference type="PANTHER" id="PTHR30509:SF9">
    <property type="entry name" value="MULTIDRUG RESISTANCE PROTEIN MDTO"/>
    <property type="match status" value="1"/>
</dbReference>
<feature type="transmembrane region" description="Helical" evidence="7">
    <location>
        <begin position="386"/>
        <end position="419"/>
    </location>
</feature>
<dbReference type="Proteomes" id="UP000249605">
    <property type="component" value="Plasmid unnamed2"/>
</dbReference>
<feature type="transmembrane region" description="Helical" evidence="7">
    <location>
        <begin position="425"/>
        <end position="446"/>
    </location>
</feature>
<geneLocation type="plasmid" evidence="9 10">
    <name>unnamed2</name>
</geneLocation>
<evidence type="ECO:0000256" key="1">
    <source>
        <dbReference type="ARBA" id="ARBA00004651"/>
    </source>
</evidence>
<feature type="transmembrane region" description="Helical" evidence="7">
    <location>
        <begin position="27"/>
        <end position="45"/>
    </location>
</feature>
<protein>
    <recommendedName>
        <fullName evidence="8">Integral membrane bound transporter domain-containing protein</fullName>
    </recommendedName>
</protein>
<comment type="similarity">
    <text evidence="6">Belongs to the YccS/YhfK family.</text>
</comment>
<evidence type="ECO:0000256" key="6">
    <source>
        <dbReference type="ARBA" id="ARBA00043993"/>
    </source>
</evidence>
<keyword evidence="2" id="KW-1003">Cell membrane</keyword>
<evidence type="ECO:0000256" key="7">
    <source>
        <dbReference type="SAM" id="Phobius"/>
    </source>
</evidence>
<evidence type="ECO:0000313" key="10">
    <source>
        <dbReference type="Proteomes" id="UP000249605"/>
    </source>
</evidence>
<feature type="transmembrane region" description="Helical" evidence="7">
    <location>
        <begin position="75"/>
        <end position="92"/>
    </location>
</feature>
<dbReference type="Pfam" id="PF13515">
    <property type="entry name" value="FUSC_2"/>
    <property type="match status" value="1"/>
</dbReference>
<keyword evidence="3 7" id="KW-0812">Transmembrane</keyword>
<feature type="transmembrane region" description="Helical" evidence="7">
    <location>
        <begin position="354"/>
        <end position="374"/>
    </location>
</feature>
<dbReference type="RefSeq" id="WP_111069672.1">
    <property type="nucleotide sequence ID" value="NZ_CP029832.1"/>
</dbReference>
<evidence type="ECO:0000256" key="2">
    <source>
        <dbReference type="ARBA" id="ARBA00022475"/>
    </source>
</evidence>
<dbReference type="EMBL" id="CP029832">
    <property type="protein sequence ID" value="AWU96937.1"/>
    <property type="molecule type" value="Genomic_DNA"/>
</dbReference>
<keyword evidence="4 7" id="KW-1133">Transmembrane helix</keyword>
<evidence type="ECO:0000256" key="4">
    <source>
        <dbReference type="ARBA" id="ARBA00022989"/>
    </source>
</evidence>
<keyword evidence="10" id="KW-1185">Reference proteome</keyword>
<dbReference type="PANTHER" id="PTHR30509">
    <property type="entry name" value="P-HYDROXYBENZOIC ACID EFFLUX PUMP SUBUNIT-RELATED"/>
    <property type="match status" value="1"/>
</dbReference>
<feature type="transmembrane region" description="Helical" evidence="7">
    <location>
        <begin position="329"/>
        <end position="348"/>
    </location>
</feature>
<feature type="transmembrane region" description="Helical" evidence="7">
    <location>
        <begin position="98"/>
        <end position="116"/>
    </location>
</feature>
<gene>
    <name evidence="9" type="ORF">DM194_22005</name>
</gene>
<evidence type="ECO:0000259" key="8">
    <source>
        <dbReference type="Pfam" id="PF13515"/>
    </source>
</evidence>
<feature type="transmembrane region" description="Helical" evidence="7">
    <location>
        <begin position="148"/>
        <end position="168"/>
    </location>
</feature>
<keyword evidence="9" id="KW-0614">Plasmid</keyword>
<evidence type="ECO:0000313" key="9">
    <source>
        <dbReference type="EMBL" id="AWU96937.1"/>
    </source>
</evidence>
<keyword evidence="5 7" id="KW-0472">Membrane</keyword>
<feature type="transmembrane region" description="Helical" evidence="7">
    <location>
        <begin position="123"/>
        <end position="142"/>
    </location>
</feature>